<keyword evidence="1" id="KW-0175">Coiled coil</keyword>
<organism evidence="3 4">
    <name type="scientific">Proteiniclasticum sediminis</name>
    <dbReference type="NCBI Taxonomy" id="2804028"/>
    <lineage>
        <taxon>Bacteria</taxon>
        <taxon>Bacillati</taxon>
        <taxon>Bacillota</taxon>
        <taxon>Clostridia</taxon>
        <taxon>Eubacteriales</taxon>
        <taxon>Clostridiaceae</taxon>
        <taxon>Proteiniclasticum</taxon>
    </lineage>
</organism>
<feature type="coiled-coil region" evidence="1">
    <location>
        <begin position="212"/>
        <end position="265"/>
    </location>
</feature>
<name>A0A941CS58_9CLOT</name>
<gene>
    <name evidence="3" type="ORF">KCG48_12990</name>
</gene>
<dbReference type="InterPro" id="IPR027417">
    <property type="entry name" value="P-loop_NTPase"/>
</dbReference>
<dbReference type="Gene3D" id="3.40.50.300">
    <property type="entry name" value="P-loop containing nucleotide triphosphate hydrolases"/>
    <property type="match status" value="2"/>
</dbReference>
<feature type="domain" description="Rad50/SbcC-type AAA" evidence="2">
    <location>
        <begin position="18"/>
        <end position="264"/>
    </location>
</feature>
<dbReference type="GO" id="GO:0006302">
    <property type="term" value="P:double-strand break repair"/>
    <property type="evidence" value="ECO:0007669"/>
    <property type="project" value="InterPro"/>
</dbReference>
<evidence type="ECO:0000313" key="3">
    <source>
        <dbReference type="EMBL" id="MBR0577232.1"/>
    </source>
</evidence>
<protein>
    <submittedName>
        <fullName evidence="3">AAA family ATPase</fullName>
    </submittedName>
</protein>
<keyword evidence="4" id="KW-1185">Reference proteome</keyword>
<accession>A0A941CS58</accession>
<dbReference type="GO" id="GO:0016887">
    <property type="term" value="F:ATP hydrolysis activity"/>
    <property type="evidence" value="ECO:0007669"/>
    <property type="project" value="InterPro"/>
</dbReference>
<evidence type="ECO:0000256" key="1">
    <source>
        <dbReference type="SAM" id="Coils"/>
    </source>
</evidence>
<dbReference type="Proteomes" id="UP000675379">
    <property type="component" value="Unassembled WGS sequence"/>
</dbReference>
<reference evidence="3" key="1">
    <citation type="submission" date="2021-04" db="EMBL/GenBank/DDBJ databases">
        <title>Proteiniclasticum sedimins sp. nov., an obligate anaerobic bacterium isolated from anaerobic sludge.</title>
        <authorList>
            <person name="Liu J."/>
        </authorList>
    </citation>
    <scope>NUCLEOTIDE SEQUENCE</scope>
    <source>
        <strain evidence="3">BAD-10</strain>
    </source>
</reference>
<comment type="caution">
    <text evidence="3">The sequence shown here is derived from an EMBL/GenBank/DDBJ whole genome shotgun (WGS) entry which is preliminary data.</text>
</comment>
<sequence>MANFYIKKIVASGKGKTDSVIEFEAGLNIICGPSNTGKSYIIECIDFMFGSGTKPFSETIGYDTISMVVANEKDQKIRLERQLGRNIVRVSSNVPNIESGDYGGRNKELKLSDLWLSLIAIQGEHKVITNERFEAKALTWRTFLHTFLIKEDNVFQKPSIIKHAGFSVPTAPLSAFLFFLRGADFNEFIPQEKPEIRKAKKRAVKDYINKELSSLSERYRELSDTLHSIEDVDVNHEMQLIINQIENTEMRIAQASQRSRQLLEQIYSISAKLEECVFLSDRYKSLRSQYNSDIKRLTFIVEGEMHAGELPENKKCPFCDSNLPEHEHESYIEASREELKRIVSQLRDLNEVEKQVAAESETLELHLLQLREENSGVLALIDNELAPQATTLRKALEDYRTVLKIQNEIDVLQKFASNMNTDLAEYEKEDESDLKYKPKEHFGSEFLERINNYLVEMLKACNYEYLLSARFSLDSFDIVVNGCKKENEGKGFRAFLNTILAFTFMKHLSLHGKYAPKMLIVDSPILSLKERGTEKATDSMKASLFRYLLQNQNYGQIIIVENDIPELDYGSANVVRFTMDEEDGRYGFLDGVRN</sequence>
<proteinExistence type="predicted"/>
<evidence type="ECO:0000259" key="2">
    <source>
        <dbReference type="Pfam" id="PF13476"/>
    </source>
</evidence>
<dbReference type="AlphaFoldDB" id="A0A941CS58"/>
<dbReference type="SUPFAM" id="SSF52540">
    <property type="entry name" value="P-loop containing nucleoside triphosphate hydrolases"/>
    <property type="match status" value="1"/>
</dbReference>
<dbReference type="Pfam" id="PF13476">
    <property type="entry name" value="AAA_23"/>
    <property type="match status" value="1"/>
</dbReference>
<dbReference type="InterPro" id="IPR038729">
    <property type="entry name" value="Rad50/SbcC_AAA"/>
</dbReference>
<dbReference type="RefSeq" id="WP_211802644.1">
    <property type="nucleotide sequence ID" value="NZ_JAGSCS010000023.1"/>
</dbReference>
<evidence type="ECO:0000313" key="4">
    <source>
        <dbReference type="Proteomes" id="UP000675379"/>
    </source>
</evidence>
<dbReference type="EMBL" id="JAGSCS010000023">
    <property type="protein sequence ID" value="MBR0577232.1"/>
    <property type="molecule type" value="Genomic_DNA"/>
</dbReference>